<dbReference type="AlphaFoldDB" id="A0A3B0MLC8"/>
<dbReference type="InterPro" id="IPR035426">
    <property type="entry name" value="Gemin2/Brr1"/>
</dbReference>
<dbReference type="EMBL" id="UIVT01000002">
    <property type="protein sequence ID" value="SVP90903.1"/>
    <property type="molecule type" value="Genomic_DNA"/>
</dbReference>
<proteinExistence type="predicted"/>
<name>A0A3B0MLC8_THEAN</name>
<reference evidence="2" key="1">
    <citation type="submission" date="2018-07" db="EMBL/GenBank/DDBJ databases">
        <authorList>
            <person name="Quirk P.G."/>
            <person name="Krulwich T.A."/>
        </authorList>
    </citation>
    <scope>NUCLEOTIDE SEQUENCE</scope>
    <source>
        <strain evidence="2">Anand</strain>
    </source>
</reference>
<gene>
    <name evidence="2" type="ORF">TAT_000161400</name>
    <name evidence="3" type="ORF">TAV_000161600</name>
</gene>
<dbReference type="EMBL" id="UIVS01000002">
    <property type="protein sequence ID" value="SVP91495.1"/>
    <property type="molecule type" value="Genomic_DNA"/>
</dbReference>
<dbReference type="GO" id="GO:0000387">
    <property type="term" value="P:spliceosomal snRNP assembly"/>
    <property type="evidence" value="ECO:0007669"/>
    <property type="project" value="InterPro"/>
</dbReference>
<accession>A0A3B0MLC8</accession>
<dbReference type="Pfam" id="PF04938">
    <property type="entry name" value="SIP1"/>
    <property type="match status" value="1"/>
</dbReference>
<dbReference type="Gene3D" id="1.20.58.1070">
    <property type="match status" value="1"/>
</dbReference>
<organism evidence="2">
    <name type="scientific">Theileria annulata</name>
    <dbReference type="NCBI Taxonomy" id="5874"/>
    <lineage>
        <taxon>Eukaryota</taxon>
        <taxon>Sar</taxon>
        <taxon>Alveolata</taxon>
        <taxon>Apicomplexa</taxon>
        <taxon>Aconoidasida</taxon>
        <taxon>Piroplasmida</taxon>
        <taxon>Theileriidae</taxon>
        <taxon>Theileria</taxon>
    </lineage>
</organism>
<feature type="region of interest" description="Disordered" evidence="1">
    <location>
        <begin position="112"/>
        <end position="137"/>
    </location>
</feature>
<evidence type="ECO:0000313" key="3">
    <source>
        <dbReference type="EMBL" id="SVP91495.1"/>
    </source>
</evidence>
<feature type="compositionally biased region" description="Low complexity" evidence="1">
    <location>
        <begin position="115"/>
        <end position="137"/>
    </location>
</feature>
<protein>
    <submittedName>
        <fullName evidence="2">Uncharacterized protein</fullName>
    </submittedName>
</protein>
<sequence length="271" mass="31105">MDVNTYLNQVKLENDSLPKVVVIDTPKLKNFDSYEAAGTEDSKATRLFNRLIHIDEEYKKLDSGFILTDEELKYFKLLKSNIASIYGIQNDKLSSSIYNYARIHFIDKAHDHTDSNQSSNTINSTNTNNTSTISNNVNGLSLNKEEESMMWKRLMDSEPPPISTICNDGINYACTEDCLHILGDLICQFPGSPLLRNRAKWLFIILLILDELHSMTENVSYDLQRIRRSLLRRSSMIESKELDTTEFSDIIDELCTIKLLSSLISTHFKQY</sequence>
<evidence type="ECO:0000256" key="1">
    <source>
        <dbReference type="SAM" id="MobiDB-lite"/>
    </source>
</evidence>
<dbReference type="VEuPathDB" id="PiroplasmaDB:TA13800"/>
<evidence type="ECO:0000313" key="2">
    <source>
        <dbReference type="EMBL" id="SVP90903.1"/>
    </source>
</evidence>